<feature type="domain" description="Major facilitator superfamily (MFS) profile" evidence="7">
    <location>
        <begin position="23"/>
        <end position="423"/>
    </location>
</feature>
<dbReference type="SUPFAM" id="SSF103473">
    <property type="entry name" value="MFS general substrate transporter"/>
    <property type="match status" value="1"/>
</dbReference>
<feature type="transmembrane region" description="Helical" evidence="6">
    <location>
        <begin position="147"/>
        <end position="169"/>
    </location>
</feature>
<dbReference type="InterPro" id="IPR005828">
    <property type="entry name" value="MFS_sugar_transport-like"/>
</dbReference>
<comment type="subcellular location">
    <subcellularLocation>
        <location evidence="1">Cell membrane</location>
        <topology evidence="1">Multi-pass membrane protein</topology>
    </subcellularLocation>
</comment>
<feature type="transmembrane region" description="Helical" evidence="6">
    <location>
        <begin position="61"/>
        <end position="80"/>
    </location>
</feature>
<evidence type="ECO:0000256" key="1">
    <source>
        <dbReference type="ARBA" id="ARBA00004651"/>
    </source>
</evidence>
<dbReference type="PANTHER" id="PTHR23508:SF10">
    <property type="entry name" value="CARBOXYLIC ACID TRANSPORTER PROTEIN HOMOLOG"/>
    <property type="match status" value="1"/>
</dbReference>
<dbReference type="Proteomes" id="UP000321332">
    <property type="component" value="Chromosome"/>
</dbReference>
<sequence length="428" mass="46482">MDRSLNLQRRMDATRETKTFYGIFAMIAAGMILDGADVYLASAVNSAVVSQHFATLAQGSIFLSAGFLGLFIGSILSGFVGDFLGRKQAYQMNLLLFGSITLIAAFSPNIWFLIGLRFLAAIGLGAEIVTGFSLINEFAPIRHRGRWSGTVSVIANLSAPLTLLVAAVIIPNFSWRAMFIIIGGLALILWFVRRHFPESPRWLIARGHYDEAEQIIKTLETSGSQQYVEQPVAQSQVKAHIGRGLLVATVAVSAVNLVQYTFTSWMPTLLMKQGIAVAHSLTFSSVMLAGAPIGALIGALLVDVVGRKKVIITAFLMTAIFGLLYSKQTTSGAILIIGFLLVMMIYTLMASVVGVYMSELFPTYYRFRGTGYANGVAKILTVLTPYFVAWAMMAFNASLIFYFIATIAVIAAIVVAAYGPETKQKAIY</sequence>
<dbReference type="GeneID" id="61186781"/>
<dbReference type="InterPro" id="IPR020846">
    <property type="entry name" value="MFS_dom"/>
</dbReference>
<gene>
    <name evidence="8" type="ORF">FGL89_03425</name>
</gene>
<evidence type="ECO:0000256" key="3">
    <source>
        <dbReference type="ARBA" id="ARBA00022692"/>
    </source>
</evidence>
<evidence type="ECO:0000259" key="7">
    <source>
        <dbReference type="PROSITE" id="PS50850"/>
    </source>
</evidence>
<keyword evidence="5 6" id="KW-0472">Membrane</keyword>
<keyword evidence="4 6" id="KW-1133">Transmembrane helix</keyword>
<feature type="transmembrane region" description="Helical" evidence="6">
    <location>
        <begin position="20"/>
        <end position="41"/>
    </location>
</feature>
<dbReference type="PROSITE" id="PS50850">
    <property type="entry name" value="MFS"/>
    <property type="match status" value="1"/>
</dbReference>
<feature type="transmembrane region" description="Helical" evidence="6">
    <location>
        <begin position="399"/>
        <end position="419"/>
    </location>
</feature>
<evidence type="ECO:0000313" key="9">
    <source>
        <dbReference type="Proteomes" id="UP000321332"/>
    </source>
</evidence>
<reference evidence="8 9" key="1">
    <citation type="submission" date="2019-06" db="EMBL/GenBank/DDBJ databases">
        <title>Genome analyses of bacteria isolated from kimchi.</title>
        <authorList>
            <person name="Lee S."/>
            <person name="Ahn S."/>
            <person name="Roh S."/>
        </authorList>
    </citation>
    <scope>NUCLEOTIDE SEQUENCE [LARGE SCALE GENOMIC DNA]</scope>
    <source>
        <strain evidence="8 9">CBA3620</strain>
    </source>
</reference>
<feature type="transmembrane region" description="Helical" evidence="6">
    <location>
        <begin position="244"/>
        <end position="262"/>
    </location>
</feature>
<dbReference type="RefSeq" id="WP_014973793.1">
    <property type="nucleotide sequence ID" value="NZ_BPKR01000007.1"/>
</dbReference>
<dbReference type="GO" id="GO:0046943">
    <property type="term" value="F:carboxylic acid transmembrane transporter activity"/>
    <property type="evidence" value="ECO:0007669"/>
    <property type="project" value="TreeGrafter"/>
</dbReference>
<organism evidence="8 9">
    <name type="scientific">Leuconostoc carnosum</name>
    <dbReference type="NCBI Taxonomy" id="1252"/>
    <lineage>
        <taxon>Bacteria</taxon>
        <taxon>Bacillati</taxon>
        <taxon>Bacillota</taxon>
        <taxon>Bacilli</taxon>
        <taxon>Lactobacillales</taxon>
        <taxon>Lactobacillaceae</taxon>
        <taxon>Leuconostoc</taxon>
    </lineage>
</organism>
<dbReference type="AlphaFoldDB" id="A0AAE6IIA5"/>
<feature type="transmembrane region" description="Helical" evidence="6">
    <location>
        <begin position="309"/>
        <end position="326"/>
    </location>
</feature>
<evidence type="ECO:0000256" key="6">
    <source>
        <dbReference type="SAM" id="Phobius"/>
    </source>
</evidence>
<feature type="transmembrane region" description="Helical" evidence="6">
    <location>
        <begin position="118"/>
        <end position="135"/>
    </location>
</feature>
<dbReference type="PROSITE" id="PS00216">
    <property type="entry name" value="SUGAR_TRANSPORT_1"/>
    <property type="match status" value="1"/>
</dbReference>
<feature type="transmembrane region" description="Helical" evidence="6">
    <location>
        <begin position="376"/>
        <end position="393"/>
    </location>
</feature>
<dbReference type="CDD" id="cd17316">
    <property type="entry name" value="MFS_SV2_like"/>
    <property type="match status" value="1"/>
</dbReference>
<feature type="transmembrane region" description="Helical" evidence="6">
    <location>
        <begin position="282"/>
        <end position="302"/>
    </location>
</feature>
<dbReference type="EMBL" id="CP042374">
    <property type="protein sequence ID" value="QEA33264.1"/>
    <property type="molecule type" value="Genomic_DNA"/>
</dbReference>
<dbReference type="GO" id="GO:0005886">
    <property type="term" value="C:plasma membrane"/>
    <property type="evidence" value="ECO:0007669"/>
    <property type="project" value="UniProtKB-SubCell"/>
</dbReference>
<dbReference type="Pfam" id="PF00083">
    <property type="entry name" value="Sugar_tr"/>
    <property type="match status" value="1"/>
</dbReference>
<accession>A0AAE6IIA5</accession>
<dbReference type="OMA" id="FPMETRA"/>
<protein>
    <submittedName>
        <fullName evidence="8">MFS transporter</fullName>
    </submittedName>
</protein>
<dbReference type="InterPro" id="IPR036259">
    <property type="entry name" value="MFS_trans_sf"/>
</dbReference>
<feature type="transmembrane region" description="Helical" evidence="6">
    <location>
        <begin position="92"/>
        <end position="112"/>
    </location>
</feature>
<dbReference type="InterPro" id="IPR005829">
    <property type="entry name" value="Sugar_transporter_CS"/>
</dbReference>
<evidence type="ECO:0000256" key="2">
    <source>
        <dbReference type="ARBA" id="ARBA00022448"/>
    </source>
</evidence>
<keyword evidence="3 6" id="KW-0812">Transmembrane</keyword>
<evidence type="ECO:0000313" key="8">
    <source>
        <dbReference type="EMBL" id="QEA33264.1"/>
    </source>
</evidence>
<keyword evidence="2" id="KW-0813">Transport</keyword>
<feature type="transmembrane region" description="Helical" evidence="6">
    <location>
        <begin position="332"/>
        <end position="356"/>
    </location>
</feature>
<dbReference type="Gene3D" id="1.20.1250.20">
    <property type="entry name" value="MFS general substrate transporter like domains"/>
    <property type="match status" value="1"/>
</dbReference>
<feature type="transmembrane region" description="Helical" evidence="6">
    <location>
        <begin position="175"/>
        <end position="192"/>
    </location>
</feature>
<proteinExistence type="predicted"/>
<evidence type="ECO:0000256" key="4">
    <source>
        <dbReference type="ARBA" id="ARBA00022989"/>
    </source>
</evidence>
<dbReference type="PANTHER" id="PTHR23508">
    <property type="entry name" value="CARBOXYLIC ACID TRANSPORTER PROTEIN HOMOLOG"/>
    <property type="match status" value="1"/>
</dbReference>
<name>A0AAE6IIA5_LEUCA</name>
<evidence type="ECO:0000256" key="5">
    <source>
        <dbReference type="ARBA" id="ARBA00023136"/>
    </source>
</evidence>